<dbReference type="EMBL" id="CP007128">
    <property type="protein sequence ID" value="AHG88097.1"/>
    <property type="molecule type" value="Genomic_DNA"/>
</dbReference>
<feature type="domain" description="AB hydrolase-1" evidence="3">
    <location>
        <begin position="31"/>
        <end position="227"/>
    </location>
</feature>
<dbReference type="InterPro" id="IPR000073">
    <property type="entry name" value="AB_hydrolase_1"/>
</dbReference>
<dbReference type="RefSeq" id="WP_025409642.1">
    <property type="nucleotide sequence ID" value="NZ_CP007128.1"/>
</dbReference>
<dbReference type="Proteomes" id="UP000019151">
    <property type="component" value="Chromosome"/>
</dbReference>
<dbReference type="eggNOG" id="COG1073">
    <property type="taxonomic scope" value="Bacteria"/>
</dbReference>
<dbReference type="SUPFAM" id="SSF53474">
    <property type="entry name" value="alpha/beta-Hydrolases"/>
    <property type="match status" value="1"/>
</dbReference>
<protein>
    <recommendedName>
        <fullName evidence="3">AB hydrolase-1 domain-containing protein</fullName>
    </recommendedName>
</protein>
<proteinExistence type="inferred from homology"/>
<reference evidence="4 5" key="1">
    <citation type="journal article" date="2014" name="Genome Announc.">
        <title>Genome Sequence and Methylome of Soil Bacterium Gemmatirosa kalamazoonensis KBS708T, a Member of the Rarely Cultivated Gemmatimonadetes Phylum.</title>
        <authorList>
            <person name="Debruyn J.M."/>
            <person name="Radosevich M."/>
            <person name="Wommack K.E."/>
            <person name="Polson S.W."/>
            <person name="Hauser L.J."/>
            <person name="Fawaz M.N."/>
            <person name="Korlach J."/>
            <person name="Tsai Y.C."/>
        </authorList>
    </citation>
    <scope>NUCLEOTIDE SEQUENCE [LARGE SCALE GENOMIC DNA]</scope>
    <source>
        <strain evidence="4 5">KBS708</strain>
    </source>
</reference>
<evidence type="ECO:0000259" key="3">
    <source>
        <dbReference type="Pfam" id="PF12697"/>
    </source>
</evidence>
<name>W0RCC2_9BACT</name>
<dbReference type="InParanoid" id="W0RCC2"/>
<dbReference type="FunCoup" id="W0RCC2">
    <property type="interactions" value="13"/>
</dbReference>
<dbReference type="KEGG" id="gba:J421_0560"/>
<evidence type="ECO:0000313" key="4">
    <source>
        <dbReference type="EMBL" id="AHG88097.1"/>
    </source>
</evidence>
<comment type="similarity">
    <text evidence="2">Belongs to the AB hydrolase superfamily. FUS2 hydrolase family.</text>
</comment>
<dbReference type="AlphaFoldDB" id="W0RCC2"/>
<gene>
    <name evidence="4" type="ORF">J421_0560</name>
</gene>
<evidence type="ECO:0000256" key="2">
    <source>
        <dbReference type="ARBA" id="ARBA00038115"/>
    </source>
</evidence>
<evidence type="ECO:0000256" key="1">
    <source>
        <dbReference type="ARBA" id="ARBA00022801"/>
    </source>
</evidence>
<dbReference type="InterPro" id="IPR050261">
    <property type="entry name" value="FrsA_esterase"/>
</dbReference>
<evidence type="ECO:0000313" key="5">
    <source>
        <dbReference type="Proteomes" id="UP000019151"/>
    </source>
</evidence>
<keyword evidence="5" id="KW-1185">Reference proteome</keyword>
<sequence length="255" mass="27267">MTGPVSFTERTVAGVPLLLAAPDDVAAPPLVLWHHGFSAAKESHRAELARVAALGFRAAGVDAVGHGARRFADWDARLAAARAGPPGSVFRFMLSIAAATADETPALVAALAAEGLADPARVSLVGISLGGYVAYRAVLRMPTLRAVVALLGSPVWPDDMESPHRRPDAFRDVALLSVTAERDASVPPEEARRFHDTLPDTMRARYVELAGAEHLVSGEDWARMMDETMGWLRTLWRPPVPRAKYSGCAPPSSCF</sequence>
<dbReference type="Pfam" id="PF12697">
    <property type="entry name" value="Abhydrolase_6"/>
    <property type="match status" value="1"/>
</dbReference>
<dbReference type="HOGENOM" id="CLU_1150347_0_0_0"/>
<dbReference type="PANTHER" id="PTHR22946">
    <property type="entry name" value="DIENELACTONE HYDROLASE DOMAIN-CONTAINING PROTEIN-RELATED"/>
    <property type="match status" value="1"/>
</dbReference>
<dbReference type="Gene3D" id="3.40.50.1820">
    <property type="entry name" value="alpha/beta hydrolase"/>
    <property type="match status" value="1"/>
</dbReference>
<dbReference type="PANTHER" id="PTHR22946:SF9">
    <property type="entry name" value="POLYKETIDE TRANSFERASE AF380"/>
    <property type="match status" value="1"/>
</dbReference>
<accession>W0RCC2</accession>
<dbReference type="GO" id="GO:0052689">
    <property type="term" value="F:carboxylic ester hydrolase activity"/>
    <property type="evidence" value="ECO:0007669"/>
    <property type="project" value="UniProtKB-ARBA"/>
</dbReference>
<dbReference type="OrthoDB" id="31158at2"/>
<organism evidence="4 5">
    <name type="scientific">Gemmatirosa kalamazoonensis</name>
    <dbReference type="NCBI Taxonomy" id="861299"/>
    <lineage>
        <taxon>Bacteria</taxon>
        <taxon>Pseudomonadati</taxon>
        <taxon>Gemmatimonadota</taxon>
        <taxon>Gemmatimonadia</taxon>
        <taxon>Gemmatimonadales</taxon>
        <taxon>Gemmatimonadaceae</taxon>
        <taxon>Gemmatirosa</taxon>
    </lineage>
</organism>
<dbReference type="STRING" id="861299.J421_0560"/>
<keyword evidence="1" id="KW-0378">Hydrolase</keyword>
<dbReference type="InterPro" id="IPR029058">
    <property type="entry name" value="AB_hydrolase_fold"/>
</dbReference>